<evidence type="ECO:0000256" key="3">
    <source>
        <dbReference type="HAMAP-Rule" id="MF_00262"/>
    </source>
</evidence>
<feature type="region of interest" description="Disordered" evidence="4">
    <location>
        <begin position="107"/>
        <end position="165"/>
    </location>
</feature>
<comment type="similarity">
    <text evidence="1 3">Belongs to the MinE family.</text>
</comment>
<organism evidence="5 6">
    <name type="scientific">Shackletoniella antarctica</name>
    <dbReference type="NCBI Taxonomy" id="268115"/>
    <lineage>
        <taxon>Bacteria</taxon>
        <taxon>Bacillati</taxon>
        <taxon>Cyanobacteriota</taxon>
        <taxon>Cyanophyceae</taxon>
        <taxon>Oculatellales</taxon>
        <taxon>Oculatellaceae</taxon>
        <taxon>Shackletoniella</taxon>
    </lineage>
</organism>
<reference evidence="5 6" key="2">
    <citation type="submission" date="2018-06" db="EMBL/GenBank/DDBJ databases">
        <title>Metagenomic assembly of (sub)arctic Cyanobacteria and their associated microbiome from non-axenic cultures.</title>
        <authorList>
            <person name="Baurain D."/>
        </authorList>
    </citation>
    <scope>NUCLEOTIDE SEQUENCE [LARGE SCALE GENOMIC DNA]</scope>
    <source>
        <strain evidence="5">ULC041bin1</strain>
    </source>
</reference>
<dbReference type="Pfam" id="PF03776">
    <property type="entry name" value="MinE"/>
    <property type="match status" value="1"/>
</dbReference>
<evidence type="ECO:0000313" key="6">
    <source>
        <dbReference type="Proteomes" id="UP000249081"/>
    </source>
</evidence>
<dbReference type="GO" id="GO:0051301">
    <property type="term" value="P:cell division"/>
    <property type="evidence" value="ECO:0007669"/>
    <property type="project" value="UniProtKB-KW"/>
</dbReference>
<reference evidence="6" key="1">
    <citation type="submission" date="2018-04" db="EMBL/GenBank/DDBJ databases">
        <authorList>
            <person name="Cornet L."/>
        </authorList>
    </citation>
    <scope>NUCLEOTIDE SEQUENCE [LARGE SCALE GENOMIC DNA]</scope>
</reference>
<comment type="caution">
    <text evidence="5">The sequence shown here is derived from an EMBL/GenBank/DDBJ whole genome shotgun (WGS) entry which is preliminary data.</text>
</comment>
<evidence type="ECO:0000256" key="1">
    <source>
        <dbReference type="ARBA" id="ARBA00008168"/>
    </source>
</evidence>
<comment type="function">
    <text evidence="2 3">Prevents the cell division inhibition by proteins MinC and MinD at internal division sites while permitting inhibition at polar sites. This ensures cell division at the proper site by restricting the formation of a division septum at the midpoint of the long axis of the cell.</text>
</comment>
<dbReference type="GO" id="GO:0032955">
    <property type="term" value="P:regulation of division septum assembly"/>
    <property type="evidence" value="ECO:0007669"/>
    <property type="project" value="InterPro"/>
</dbReference>
<protein>
    <recommendedName>
        <fullName evidence="3">Cell division topological specificity factor</fullName>
    </recommendedName>
</protein>
<dbReference type="AlphaFoldDB" id="A0A2W4WEH0"/>
<proteinExistence type="inferred from homology"/>
<evidence type="ECO:0000256" key="4">
    <source>
        <dbReference type="SAM" id="MobiDB-lite"/>
    </source>
</evidence>
<dbReference type="Gene3D" id="3.30.1070.10">
    <property type="entry name" value="Cell division topological specificity factor MinE"/>
    <property type="match status" value="1"/>
</dbReference>
<dbReference type="SUPFAM" id="SSF55229">
    <property type="entry name" value="Cell division protein MinE topological specificity domain"/>
    <property type="match status" value="1"/>
</dbReference>
<dbReference type="Proteomes" id="UP000249081">
    <property type="component" value="Unassembled WGS sequence"/>
</dbReference>
<name>A0A2W4WEH0_9CYAN</name>
<dbReference type="InterPro" id="IPR005527">
    <property type="entry name" value="MinE"/>
</dbReference>
<keyword evidence="3" id="KW-0131">Cell cycle</keyword>
<dbReference type="NCBIfam" id="TIGR01215">
    <property type="entry name" value="minE"/>
    <property type="match status" value="1"/>
</dbReference>
<evidence type="ECO:0000313" key="5">
    <source>
        <dbReference type="EMBL" id="PZO42882.1"/>
    </source>
</evidence>
<accession>A0A2W4WEH0</accession>
<dbReference type="EMBL" id="QBMN01000039">
    <property type="protein sequence ID" value="PZO42882.1"/>
    <property type="molecule type" value="Genomic_DNA"/>
</dbReference>
<evidence type="ECO:0000256" key="2">
    <source>
        <dbReference type="ARBA" id="ARBA00025265"/>
    </source>
</evidence>
<dbReference type="HAMAP" id="MF_00262">
    <property type="entry name" value="MinE"/>
    <property type="match status" value="1"/>
</dbReference>
<keyword evidence="3 5" id="KW-0132">Cell division</keyword>
<dbReference type="InterPro" id="IPR036707">
    <property type="entry name" value="MinE_sf"/>
</dbReference>
<gene>
    <name evidence="3" type="primary">minE</name>
    <name evidence="5" type="ORF">DCF17_07535</name>
</gene>
<sequence>MLSELLDKLFNRNRNLSSRAEVKQRLQFVLAHDRADLTPEVVEKMRQEILAVVSRYVELDQEHLEFTLESDQRMTALIANLPIRRVRSELPPDEAVVLSAAALAPVAEPAPASEATAPGVEPSETGPAKTEPEKPGEPAASTDLAASTESPAATDPAKPAANPDE</sequence>